<evidence type="ECO:0000256" key="2">
    <source>
        <dbReference type="ARBA" id="ARBA00022723"/>
    </source>
</evidence>
<feature type="compositionally biased region" description="Basic and acidic residues" evidence="10">
    <location>
        <begin position="379"/>
        <end position="391"/>
    </location>
</feature>
<name>A0A9N9RKP3_9DIPT</name>
<accession>A0A9N9RKP3</accession>
<dbReference type="PANTHER" id="PTHR46543:SF1">
    <property type="entry name" value="ZINC FINGER CCHC DOMAIN-CONTAINING PROTEIN 7"/>
    <property type="match status" value="1"/>
</dbReference>
<dbReference type="PROSITE" id="PS50158">
    <property type="entry name" value="ZF_CCHC"/>
    <property type="match status" value="1"/>
</dbReference>
<keyword evidence="6" id="KW-0539">Nucleus</keyword>
<feature type="region of interest" description="Disordered" evidence="10">
    <location>
        <begin position="802"/>
        <end position="874"/>
    </location>
</feature>
<dbReference type="InterPro" id="IPR036875">
    <property type="entry name" value="Znf_CCHC_sf"/>
</dbReference>
<keyword evidence="2" id="KW-0479">Metal-binding</keyword>
<evidence type="ECO:0000313" key="12">
    <source>
        <dbReference type="EMBL" id="CAG9798679.1"/>
    </source>
</evidence>
<evidence type="ECO:0000256" key="3">
    <source>
        <dbReference type="ARBA" id="ARBA00022737"/>
    </source>
</evidence>
<dbReference type="EMBL" id="OU895877">
    <property type="protein sequence ID" value="CAG9798679.1"/>
    <property type="molecule type" value="Genomic_DNA"/>
</dbReference>
<feature type="compositionally biased region" description="Basic residues" evidence="10">
    <location>
        <begin position="367"/>
        <end position="378"/>
    </location>
</feature>
<keyword evidence="13" id="KW-1185">Reference proteome</keyword>
<feature type="compositionally biased region" description="Basic residues" evidence="10">
    <location>
        <begin position="809"/>
        <end position="819"/>
    </location>
</feature>
<evidence type="ECO:0000259" key="11">
    <source>
        <dbReference type="PROSITE" id="PS50158"/>
    </source>
</evidence>
<protein>
    <recommendedName>
        <fullName evidence="7">Zinc finger CCHC domain-containing protein 7</fullName>
    </recommendedName>
    <alternativeName>
        <fullName evidence="8">TRAMP-like complex RNA-binding factor ZCCHC7</fullName>
    </alternativeName>
</protein>
<evidence type="ECO:0000256" key="5">
    <source>
        <dbReference type="ARBA" id="ARBA00022833"/>
    </source>
</evidence>
<keyword evidence="3" id="KW-0677">Repeat</keyword>
<dbReference type="SMART" id="SM00343">
    <property type="entry name" value="ZnF_C2HC"/>
    <property type="match status" value="4"/>
</dbReference>
<dbReference type="GO" id="GO:0071038">
    <property type="term" value="P:TRAMP-dependent tRNA surveillance pathway"/>
    <property type="evidence" value="ECO:0007669"/>
    <property type="project" value="TreeGrafter"/>
</dbReference>
<comment type="subcellular location">
    <subcellularLocation>
        <location evidence="1">Nucleus</location>
    </subcellularLocation>
</comment>
<feature type="compositionally biased region" description="Low complexity" evidence="10">
    <location>
        <begin position="290"/>
        <end position="301"/>
    </location>
</feature>
<dbReference type="PANTHER" id="PTHR46543">
    <property type="entry name" value="ZINC FINGER CCHC DOMAIN-CONTAINING PROTEIN 7"/>
    <property type="match status" value="1"/>
</dbReference>
<feature type="compositionally biased region" description="Polar residues" evidence="10">
    <location>
        <begin position="72"/>
        <end position="87"/>
    </location>
</feature>
<dbReference type="SUPFAM" id="SSF57756">
    <property type="entry name" value="Retrovirus zinc finger-like domains"/>
    <property type="match status" value="1"/>
</dbReference>
<evidence type="ECO:0000256" key="10">
    <source>
        <dbReference type="SAM" id="MobiDB-lite"/>
    </source>
</evidence>
<reference evidence="12" key="1">
    <citation type="submission" date="2022-01" db="EMBL/GenBank/DDBJ databases">
        <authorList>
            <person name="King R."/>
        </authorList>
    </citation>
    <scope>NUCLEOTIDE SEQUENCE</scope>
</reference>
<evidence type="ECO:0000313" key="13">
    <source>
        <dbReference type="Proteomes" id="UP001153620"/>
    </source>
</evidence>
<sequence>MENDEENENLEELEQQLYAQVFHDSNLEEFPKNLTEESSITSNQSRNMRYWQNQKDSTNVNFKQRQKFKKGANSTFKKPESANETQNNENVELAVPIKPYFVPYTSVLSFMNSPVPVIDDESLKDKIMEPEEPKNYEKKKTKLTKFPKEKAKFLKPAKKLMKVKYEEKKIKAEAVRKKVKENSKNKTVVIDLATSSDDDSIIHIDNPAPPLILLDSSDDEQRKNKKRAASPSTSSMISDDFIVAGDKRRLVNPFANSEQLNTVAISDKLRDAINEKNEKMRKMKALTKVSSSSSNSNSARSSCERNLSDEKTSSKSKKSKRDKVCNSNDLEDSIYSSKAMTSKKDKSQSSSSSNDEDNSICVTAKNSKARRRKSTGSRKGKDSENEEEPKQKLPSSTPLAHKKKRSRFITPNYNEDEFASLISTVIQADDEETNDSINNSKVLVDSIVKDDEMPNSHDQNDSQADCIIIEQNIPLIDVISDNEQIEMELGSDSDSDSIKNVSNDIACDLTLNIKQNEHTPHEFAPIEVDPVSSERENKSNYLDCEVGWNDEMRYFYNECTSGRDFCILTIKNAMPTNPNVWRVNHADKIRYNSDGDRRIRCRNCNEWGHKERYCSRPRKKIICYMCGEIGHRETRCPNSICLRCGKPNDVFATMCGNCSKVTKKTCPLCHYKGHDIEQCPDKWRRYHSTTTVTDNAVLDISSTQNERIYCSLCARSGHFAENCSYINKMLYGLIKSSWFVISNKPSYPTNYSFNASKENEHVLQLLTYMENYSFNLKLPSNCQFYPKFKEAFLRHREHMRIKELPSIKSKQKNRNGKKNQNKDRIAGKEGESSKSRQVKSTNVHHHEDSNSNYSFSEFYKPNSEPSNENQIISDRNNPQLLSDYVPLVSTNKNAENTNHQLAPVNDTQPKVCDSKVLLTKEHASILMSSKGQNALFNLGERFKIVSQFKFDSMGNSIWLTGLPFNQLMFHNEMKELIYKIETDEYERMIEKTTQIPKIICRTVSYLKSNFQSIKNSGLRETKQLLDKFTAAEKTHNHRKAVKCRKALNIIFIGHAELGDGARHMNELKKIYVLLEKEVELGNGDAPVDPKLRHEISMHIRYIFSAVDHSNLYGDYRKMFEEFRKIMMKRQNSKNLLSSNR</sequence>
<keyword evidence="4 9" id="KW-0863">Zinc-finger</keyword>
<feature type="region of interest" description="Disordered" evidence="10">
    <location>
        <begin position="281"/>
        <end position="407"/>
    </location>
</feature>
<evidence type="ECO:0000256" key="1">
    <source>
        <dbReference type="ARBA" id="ARBA00004123"/>
    </source>
</evidence>
<evidence type="ECO:0000256" key="9">
    <source>
        <dbReference type="PROSITE-ProRule" id="PRU00047"/>
    </source>
</evidence>
<dbReference type="OrthoDB" id="7608935at2759"/>
<feature type="compositionally biased region" description="Basic and acidic residues" evidence="10">
    <location>
        <begin position="820"/>
        <end position="834"/>
    </location>
</feature>
<dbReference type="InterPro" id="IPR001878">
    <property type="entry name" value="Znf_CCHC"/>
</dbReference>
<dbReference type="GO" id="GO:0071035">
    <property type="term" value="P:nuclear polyadenylation-dependent rRNA catabolic process"/>
    <property type="evidence" value="ECO:0007669"/>
    <property type="project" value="TreeGrafter"/>
</dbReference>
<dbReference type="Proteomes" id="UP001153620">
    <property type="component" value="Chromosome 1"/>
</dbReference>
<evidence type="ECO:0000256" key="8">
    <source>
        <dbReference type="ARBA" id="ARBA00043023"/>
    </source>
</evidence>
<dbReference type="AlphaFoldDB" id="A0A9N9RKP3"/>
<feature type="domain" description="CCHC-type" evidence="11">
    <location>
        <begin position="623"/>
        <end position="638"/>
    </location>
</feature>
<reference evidence="12" key="2">
    <citation type="submission" date="2022-10" db="EMBL/GenBank/DDBJ databases">
        <authorList>
            <consortium name="ENA_rothamsted_submissions"/>
            <consortium name="culmorum"/>
            <person name="King R."/>
        </authorList>
    </citation>
    <scope>NUCLEOTIDE SEQUENCE</scope>
</reference>
<feature type="compositionally biased region" description="Polar residues" evidence="10">
    <location>
        <begin position="863"/>
        <end position="874"/>
    </location>
</feature>
<feature type="region of interest" description="Disordered" evidence="10">
    <location>
        <begin position="210"/>
        <end position="238"/>
    </location>
</feature>
<evidence type="ECO:0000256" key="7">
    <source>
        <dbReference type="ARBA" id="ARBA00041190"/>
    </source>
</evidence>
<dbReference type="GO" id="GO:0071031">
    <property type="term" value="P:nuclear mRNA surveillance of mRNA 3'-end processing"/>
    <property type="evidence" value="ECO:0007669"/>
    <property type="project" value="TreeGrafter"/>
</dbReference>
<dbReference type="GO" id="GO:0071039">
    <property type="term" value="P:nuclear polyadenylation-dependent CUT catabolic process"/>
    <property type="evidence" value="ECO:0007669"/>
    <property type="project" value="TreeGrafter"/>
</dbReference>
<evidence type="ECO:0000256" key="4">
    <source>
        <dbReference type="ARBA" id="ARBA00022771"/>
    </source>
</evidence>
<dbReference type="InterPro" id="IPR051644">
    <property type="entry name" value="TRAMP_AT-DNA-binding"/>
</dbReference>
<dbReference type="GO" id="GO:0003723">
    <property type="term" value="F:RNA binding"/>
    <property type="evidence" value="ECO:0007669"/>
    <property type="project" value="TreeGrafter"/>
</dbReference>
<dbReference type="GO" id="GO:0071036">
    <property type="term" value="P:nuclear polyadenylation-dependent snoRNA catabolic process"/>
    <property type="evidence" value="ECO:0007669"/>
    <property type="project" value="TreeGrafter"/>
</dbReference>
<keyword evidence="5" id="KW-0862">Zinc</keyword>
<dbReference type="GO" id="GO:0031499">
    <property type="term" value="C:TRAMP complex"/>
    <property type="evidence" value="ECO:0007669"/>
    <property type="project" value="TreeGrafter"/>
</dbReference>
<dbReference type="GO" id="GO:0008270">
    <property type="term" value="F:zinc ion binding"/>
    <property type="evidence" value="ECO:0007669"/>
    <property type="project" value="UniProtKB-KW"/>
</dbReference>
<feature type="region of interest" description="Disordered" evidence="10">
    <location>
        <begin position="65"/>
        <end position="87"/>
    </location>
</feature>
<organism evidence="12 13">
    <name type="scientific">Chironomus riparius</name>
    <dbReference type="NCBI Taxonomy" id="315576"/>
    <lineage>
        <taxon>Eukaryota</taxon>
        <taxon>Metazoa</taxon>
        <taxon>Ecdysozoa</taxon>
        <taxon>Arthropoda</taxon>
        <taxon>Hexapoda</taxon>
        <taxon>Insecta</taxon>
        <taxon>Pterygota</taxon>
        <taxon>Neoptera</taxon>
        <taxon>Endopterygota</taxon>
        <taxon>Diptera</taxon>
        <taxon>Nematocera</taxon>
        <taxon>Chironomoidea</taxon>
        <taxon>Chironomidae</taxon>
        <taxon>Chironominae</taxon>
        <taxon>Chironomus</taxon>
    </lineage>
</organism>
<dbReference type="GO" id="GO:0071037">
    <property type="term" value="P:nuclear polyadenylation-dependent snRNA catabolic process"/>
    <property type="evidence" value="ECO:0007669"/>
    <property type="project" value="TreeGrafter"/>
</dbReference>
<evidence type="ECO:0000256" key="6">
    <source>
        <dbReference type="ARBA" id="ARBA00023242"/>
    </source>
</evidence>
<dbReference type="Gene3D" id="4.10.60.10">
    <property type="entry name" value="Zinc finger, CCHC-type"/>
    <property type="match status" value="2"/>
</dbReference>
<proteinExistence type="predicted"/>
<feature type="compositionally biased region" description="Basic and acidic residues" evidence="10">
    <location>
        <begin position="302"/>
        <end position="313"/>
    </location>
</feature>
<gene>
    <name evidence="12" type="ORF">CHIRRI_LOCUS1661</name>
</gene>